<reference evidence="1 2" key="1">
    <citation type="journal article" date="2022" name="DNA Res.">
        <title>Chromosomal-level genome assembly of the orchid tree Bauhinia variegata (Leguminosae; Cercidoideae) supports the allotetraploid origin hypothesis of Bauhinia.</title>
        <authorList>
            <person name="Zhong Y."/>
            <person name="Chen Y."/>
            <person name="Zheng D."/>
            <person name="Pang J."/>
            <person name="Liu Y."/>
            <person name="Luo S."/>
            <person name="Meng S."/>
            <person name="Qian L."/>
            <person name="Wei D."/>
            <person name="Dai S."/>
            <person name="Zhou R."/>
        </authorList>
    </citation>
    <scope>NUCLEOTIDE SEQUENCE [LARGE SCALE GENOMIC DNA]</scope>
    <source>
        <strain evidence="1">BV-YZ2020</strain>
    </source>
</reference>
<proteinExistence type="predicted"/>
<keyword evidence="2" id="KW-1185">Reference proteome</keyword>
<dbReference type="Proteomes" id="UP000828941">
    <property type="component" value="Chromosome 9"/>
</dbReference>
<evidence type="ECO:0000313" key="1">
    <source>
        <dbReference type="EMBL" id="KAI4323919.1"/>
    </source>
</evidence>
<sequence length="355" mass="40696">MKNIIIEAYTFSNYTNATNNYNNFNRCSYAFIHKLDEHGFGYNLSANHVKHGLQFEMTPMVLDWVVGNETCEVAWKSNSYTAETTAIVSTVTHPMDIGASANLVTKETHTSRRVVKEGYYKEETGLCQKIQSQDQLIKVVVGVFPGLGFILLLLGMWWLYKLVRKKQIEKRKEKNFKENGGLFLQKRLSSGEINVEKTKLFSLRDLEKATDNFNVSRVLGKGGQGKKPVSSLREEEAKSLAFYFIICMEDNLLFDTVDDRVMKEEEKEHILEVAILAKRCINLDGKKRHTMKEVTMELERIQNAGKNNTVHRNPEEIDVLQIEAYQPWVADSTTWSAEECRTSSSIEILPLRSTF</sequence>
<name>A0ACB9MKD7_BAUVA</name>
<gene>
    <name evidence="1" type="ORF">L6164_023492</name>
</gene>
<comment type="caution">
    <text evidence="1">The sequence shown here is derived from an EMBL/GenBank/DDBJ whole genome shotgun (WGS) entry which is preliminary data.</text>
</comment>
<evidence type="ECO:0000313" key="2">
    <source>
        <dbReference type="Proteomes" id="UP000828941"/>
    </source>
</evidence>
<organism evidence="1 2">
    <name type="scientific">Bauhinia variegata</name>
    <name type="common">Purple orchid tree</name>
    <name type="synonym">Phanera variegata</name>
    <dbReference type="NCBI Taxonomy" id="167791"/>
    <lineage>
        <taxon>Eukaryota</taxon>
        <taxon>Viridiplantae</taxon>
        <taxon>Streptophyta</taxon>
        <taxon>Embryophyta</taxon>
        <taxon>Tracheophyta</taxon>
        <taxon>Spermatophyta</taxon>
        <taxon>Magnoliopsida</taxon>
        <taxon>eudicotyledons</taxon>
        <taxon>Gunneridae</taxon>
        <taxon>Pentapetalae</taxon>
        <taxon>rosids</taxon>
        <taxon>fabids</taxon>
        <taxon>Fabales</taxon>
        <taxon>Fabaceae</taxon>
        <taxon>Cercidoideae</taxon>
        <taxon>Cercideae</taxon>
        <taxon>Bauhiniinae</taxon>
        <taxon>Bauhinia</taxon>
    </lineage>
</organism>
<dbReference type="EMBL" id="CM039434">
    <property type="protein sequence ID" value="KAI4323919.1"/>
    <property type="molecule type" value="Genomic_DNA"/>
</dbReference>
<accession>A0ACB9MKD7</accession>
<protein>
    <submittedName>
        <fullName evidence="1">Uncharacterized protein</fullName>
    </submittedName>
</protein>